<comment type="caution">
    <text evidence="9">The sequence shown here is derived from an EMBL/GenBank/DDBJ whole genome shotgun (WGS) entry which is preliminary data.</text>
</comment>
<dbReference type="Gene3D" id="1.10.760.10">
    <property type="entry name" value="Cytochrome c-like domain"/>
    <property type="match status" value="1"/>
</dbReference>
<evidence type="ECO:0000313" key="10">
    <source>
        <dbReference type="Proteomes" id="UP000585681"/>
    </source>
</evidence>
<reference evidence="9" key="1">
    <citation type="submission" date="2020-08" db="EMBL/GenBank/DDBJ databases">
        <title>Genomic Encyclopedia of Type Strains, Phase IV (KMG-IV): sequencing the most valuable type-strain genomes for metagenomic binning, comparative biology and taxonomic classification.</title>
        <authorList>
            <person name="Goeker M."/>
        </authorList>
    </citation>
    <scope>NUCLEOTIDE SEQUENCE [LARGE SCALE GENOMIC DNA]</scope>
    <source>
        <strain evidence="9">DSM 105040</strain>
    </source>
</reference>
<dbReference type="SUPFAM" id="SSF46626">
    <property type="entry name" value="Cytochrome c"/>
    <property type="match status" value="1"/>
</dbReference>
<evidence type="ECO:0000256" key="2">
    <source>
        <dbReference type="ARBA" id="ARBA00022617"/>
    </source>
</evidence>
<keyword evidence="5 6" id="KW-0408">Iron</keyword>
<keyword evidence="1" id="KW-0813">Transport</keyword>
<accession>A0A840CGV9</accession>
<evidence type="ECO:0000256" key="5">
    <source>
        <dbReference type="ARBA" id="ARBA00023004"/>
    </source>
</evidence>
<dbReference type="GO" id="GO:0046872">
    <property type="term" value="F:metal ion binding"/>
    <property type="evidence" value="ECO:0007669"/>
    <property type="project" value="UniProtKB-KW"/>
</dbReference>
<evidence type="ECO:0000259" key="8">
    <source>
        <dbReference type="PROSITE" id="PS51007"/>
    </source>
</evidence>
<dbReference type="Pfam" id="PF00034">
    <property type="entry name" value="Cytochrom_C"/>
    <property type="match status" value="1"/>
</dbReference>
<evidence type="ECO:0000256" key="3">
    <source>
        <dbReference type="ARBA" id="ARBA00022723"/>
    </source>
</evidence>
<dbReference type="Proteomes" id="UP000585681">
    <property type="component" value="Unassembled WGS sequence"/>
</dbReference>
<protein>
    <submittedName>
        <fullName evidence="9">Cytochrome c</fullName>
    </submittedName>
</protein>
<evidence type="ECO:0000256" key="1">
    <source>
        <dbReference type="ARBA" id="ARBA00022448"/>
    </source>
</evidence>
<keyword evidence="10" id="KW-1185">Reference proteome</keyword>
<dbReference type="RefSeq" id="WP_082386676.1">
    <property type="nucleotide sequence ID" value="NZ_JACIEQ010000003.1"/>
</dbReference>
<keyword evidence="7" id="KW-0732">Signal</keyword>
<dbReference type="EMBL" id="JACIEQ010000003">
    <property type="protein sequence ID" value="MBB4022738.1"/>
    <property type="molecule type" value="Genomic_DNA"/>
</dbReference>
<dbReference type="PROSITE" id="PS51007">
    <property type="entry name" value="CYTC"/>
    <property type="match status" value="1"/>
</dbReference>
<evidence type="ECO:0000256" key="4">
    <source>
        <dbReference type="ARBA" id="ARBA00022982"/>
    </source>
</evidence>
<feature type="domain" description="Cytochrome c" evidence="8">
    <location>
        <begin position="33"/>
        <end position="133"/>
    </location>
</feature>
<keyword evidence="3 6" id="KW-0479">Metal-binding</keyword>
<dbReference type="AlphaFoldDB" id="A0A840CGV9"/>
<gene>
    <name evidence="9" type="ORF">GGR17_002557</name>
</gene>
<dbReference type="GO" id="GO:0020037">
    <property type="term" value="F:heme binding"/>
    <property type="evidence" value="ECO:0007669"/>
    <property type="project" value="InterPro"/>
</dbReference>
<dbReference type="InterPro" id="IPR002327">
    <property type="entry name" value="Cyt_c_1A/1B"/>
</dbReference>
<sequence length="141" mass="14662">MRKTNSGNHTRNRSGAIAALCAGIALAAPAQARDVAAGEKIFKKCAACHQVGEGAKSRVGPALNGVVGRAAGSYEGFRYSDAMSGSGLIWTEEALADYLAAPRKFLPGNKMSFAGLRKPEDAANVIAYLASFQADGTRISE</sequence>
<proteinExistence type="predicted"/>
<name>A0A840CGV9_9RHOB</name>
<keyword evidence="4" id="KW-0249">Electron transport</keyword>
<dbReference type="PRINTS" id="PR00604">
    <property type="entry name" value="CYTCHRMECIAB"/>
</dbReference>
<dbReference type="InterPro" id="IPR036909">
    <property type="entry name" value="Cyt_c-like_dom_sf"/>
</dbReference>
<evidence type="ECO:0000256" key="6">
    <source>
        <dbReference type="PROSITE-ProRule" id="PRU00433"/>
    </source>
</evidence>
<dbReference type="InterPro" id="IPR009056">
    <property type="entry name" value="Cyt_c-like_dom"/>
</dbReference>
<feature type="signal peptide" evidence="7">
    <location>
        <begin position="1"/>
        <end position="32"/>
    </location>
</feature>
<evidence type="ECO:0000313" key="9">
    <source>
        <dbReference type="EMBL" id="MBB4022738.1"/>
    </source>
</evidence>
<dbReference type="GO" id="GO:0009055">
    <property type="term" value="F:electron transfer activity"/>
    <property type="evidence" value="ECO:0007669"/>
    <property type="project" value="InterPro"/>
</dbReference>
<keyword evidence="2 6" id="KW-0349">Heme</keyword>
<feature type="chain" id="PRO_5032898607" evidence="7">
    <location>
        <begin position="33"/>
        <end position="141"/>
    </location>
</feature>
<organism evidence="9 10">
    <name type="scientific">Actibacterium naphthalenivorans</name>
    <dbReference type="NCBI Taxonomy" id="1614693"/>
    <lineage>
        <taxon>Bacteria</taxon>
        <taxon>Pseudomonadati</taxon>
        <taxon>Pseudomonadota</taxon>
        <taxon>Alphaproteobacteria</taxon>
        <taxon>Rhodobacterales</taxon>
        <taxon>Roseobacteraceae</taxon>
        <taxon>Actibacterium</taxon>
    </lineage>
</organism>
<evidence type="ECO:0000256" key="7">
    <source>
        <dbReference type="SAM" id="SignalP"/>
    </source>
</evidence>
<dbReference type="PANTHER" id="PTHR11961">
    <property type="entry name" value="CYTOCHROME C"/>
    <property type="match status" value="1"/>
</dbReference>